<name>A0A3R7PTC4_PENVA</name>
<protein>
    <submittedName>
        <fullName evidence="15">Putative beta-1,4-N-acetylgalactosaminyltransferase bre-4-like</fullName>
    </submittedName>
</protein>
<dbReference type="GO" id="GO:0008378">
    <property type="term" value="F:galactosyltransferase activity"/>
    <property type="evidence" value="ECO:0007669"/>
    <property type="project" value="TreeGrafter"/>
</dbReference>
<evidence type="ECO:0000256" key="12">
    <source>
        <dbReference type="SAM" id="Phobius"/>
    </source>
</evidence>
<accession>A0A3R7PTC4</accession>
<feature type="domain" description="Galactosyltransferase N-terminal" evidence="14">
    <location>
        <begin position="96"/>
        <end position="142"/>
    </location>
</feature>
<evidence type="ECO:0000256" key="5">
    <source>
        <dbReference type="ARBA" id="ARBA00022679"/>
    </source>
</evidence>
<dbReference type="GO" id="GO:0005794">
    <property type="term" value="C:Golgi apparatus"/>
    <property type="evidence" value="ECO:0007669"/>
    <property type="project" value="TreeGrafter"/>
</dbReference>
<dbReference type="GO" id="GO:0016020">
    <property type="term" value="C:membrane"/>
    <property type="evidence" value="ECO:0007669"/>
    <property type="project" value="UniProtKB-SubCell"/>
</dbReference>
<proteinExistence type="inferred from homology"/>
<evidence type="ECO:0000256" key="4">
    <source>
        <dbReference type="ARBA" id="ARBA00022676"/>
    </source>
</evidence>
<evidence type="ECO:0000256" key="11">
    <source>
        <dbReference type="SAM" id="MobiDB-lite"/>
    </source>
</evidence>
<organism evidence="15 16">
    <name type="scientific">Penaeus vannamei</name>
    <name type="common">Whiteleg shrimp</name>
    <name type="synonym">Litopenaeus vannamei</name>
    <dbReference type="NCBI Taxonomy" id="6689"/>
    <lineage>
        <taxon>Eukaryota</taxon>
        <taxon>Metazoa</taxon>
        <taxon>Ecdysozoa</taxon>
        <taxon>Arthropoda</taxon>
        <taxon>Crustacea</taxon>
        <taxon>Multicrustacea</taxon>
        <taxon>Malacostraca</taxon>
        <taxon>Eumalacostraca</taxon>
        <taxon>Eucarida</taxon>
        <taxon>Decapoda</taxon>
        <taxon>Dendrobranchiata</taxon>
        <taxon>Penaeoidea</taxon>
        <taxon>Penaeidae</taxon>
        <taxon>Penaeus</taxon>
    </lineage>
</organism>
<feature type="domain" description="Galactosyltransferase C-terminal" evidence="13">
    <location>
        <begin position="146"/>
        <end position="222"/>
    </location>
</feature>
<dbReference type="Pfam" id="PF13733">
    <property type="entry name" value="Glyco_transf_7N"/>
    <property type="match status" value="1"/>
</dbReference>
<comment type="pathway">
    <text evidence="2">Protein modification; protein glycosylation.</text>
</comment>
<evidence type="ECO:0000256" key="9">
    <source>
        <dbReference type="ARBA" id="ARBA00023136"/>
    </source>
</evidence>
<comment type="subcellular location">
    <subcellularLocation>
        <location evidence="1">Membrane</location>
        <topology evidence="1">Single-pass type II membrane protein</topology>
    </subcellularLocation>
</comment>
<dbReference type="Gene3D" id="3.90.550.10">
    <property type="entry name" value="Spore Coat Polysaccharide Biosynthesis Protein SpsA, Chain A"/>
    <property type="match status" value="1"/>
</dbReference>
<dbReference type="InterPro" id="IPR003859">
    <property type="entry name" value="Galactosyl_T"/>
</dbReference>
<keyword evidence="5 15" id="KW-0808">Transferase</keyword>
<reference evidence="15 16" key="2">
    <citation type="submission" date="2019-01" db="EMBL/GenBank/DDBJ databases">
        <title>The decoding of complex shrimp genome reveals the adaptation for benthos swimmer, frequently molting mechanism and breeding impact on genome.</title>
        <authorList>
            <person name="Sun Y."/>
            <person name="Gao Y."/>
            <person name="Yu Y."/>
        </authorList>
    </citation>
    <scope>NUCLEOTIDE SEQUENCE [LARGE SCALE GENOMIC DNA]</scope>
    <source>
        <tissue evidence="15">Muscle</tissue>
    </source>
</reference>
<dbReference type="EMBL" id="QCYY01000890">
    <property type="protein sequence ID" value="ROT82059.1"/>
    <property type="molecule type" value="Genomic_DNA"/>
</dbReference>
<keyword evidence="7" id="KW-0735">Signal-anchor</keyword>
<feature type="compositionally biased region" description="Pro residues" evidence="11">
    <location>
        <begin position="10"/>
        <end position="19"/>
    </location>
</feature>
<dbReference type="GO" id="GO:0033842">
    <property type="term" value="F:N-acetyl-beta-glucosaminyl-derivative 4-beta-N-acetylgalactosaminyltransferase activity"/>
    <property type="evidence" value="ECO:0007669"/>
    <property type="project" value="TreeGrafter"/>
</dbReference>
<dbReference type="PANTHER" id="PTHR19300">
    <property type="entry name" value="BETA-1,4-GALACTOSYLTRANSFERASE"/>
    <property type="match status" value="1"/>
</dbReference>
<dbReference type="Proteomes" id="UP000283509">
    <property type="component" value="Unassembled WGS sequence"/>
</dbReference>
<dbReference type="PRINTS" id="PR02050">
    <property type="entry name" value="B14GALTRFASE"/>
</dbReference>
<dbReference type="AlphaFoldDB" id="A0A3R7PTC4"/>
<dbReference type="InterPro" id="IPR029044">
    <property type="entry name" value="Nucleotide-diphossugar_trans"/>
</dbReference>
<evidence type="ECO:0000256" key="8">
    <source>
        <dbReference type="ARBA" id="ARBA00022989"/>
    </source>
</evidence>
<evidence type="ECO:0000256" key="10">
    <source>
        <dbReference type="ARBA" id="ARBA00023180"/>
    </source>
</evidence>
<keyword evidence="8 12" id="KW-1133">Transmembrane helix</keyword>
<dbReference type="Pfam" id="PF02709">
    <property type="entry name" value="Glyco_transf_7C"/>
    <property type="match status" value="1"/>
</dbReference>
<evidence type="ECO:0000259" key="14">
    <source>
        <dbReference type="Pfam" id="PF13733"/>
    </source>
</evidence>
<keyword evidence="10" id="KW-0325">Glycoprotein</keyword>
<feature type="transmembrane region" description="Helical" evidence="12">
    <location>
        <begin position="70"/>
        <end position="90"/>
    </location>
</feature>
<dbReference type="InterPro" id="IPR027791">
    <property type="entry name" value="Galactosyl_T_C"/>
</dbReference>
<evidence type="ECO:0000256" key="7">
    <source>
        <dbReference type="ARBA" id="ARBA00022968"/>
    </source>
</evidence>
<dbReference type="GO" id="GO:0006688">
    <property type="term" value="P:glycosphingolipid biosynthetic process"/>
    <property type="evidence" value="ECO:0007669"/>
    <property type="project" value="TreeGrafter"/>
</dbReference>
<comment type="similarity">
    <text evidence="3">Belongs to the glycosyltransferase 7 family.</text>
</comment>
<reference evidence="15 16" key="1">
    <citation type="submission" date="2018-04" db="EMBL/GenBank/DDBJ databases">
        <authorList>
            <person name="Zhang X."/>
            <person name="Yuan J."/>
            <person name="Li F."/>
            <person name="Xiang J."/>
        </authorList>
    </citation>
    <scope>NUCLEOTIDE SEQUENCE [LARGE SCALE GENOMIC DNA]</scope>
    <source>
        <tissue evidence="15">Muscle</tissue>
    </source>
</reference>
<evidence type="ECO:0000313" key="16">
    <source>
        <dbReference type="Proteomes" id="UP000283509"/>
    </source>
</evidence>
<keyword evidence="4" id="KW-0328">Glycosyltransferase</keyword>
<dbReference type="UniPathway" id="UPA00378"/>
<dbReference type="SUPFAM" id="SSF53448">
    <property type="entry name" value="Nucleotide-diphospho-sugar transferases"/>
    <property type="match status" value="1"/>
</dbReference>
<dbReference type="InterPro" id="IPR027995">
    <property type="entry name" value="Galactosyl_T_N"/>
</dbReference>
<feature type="region of interest" description="Disordered" evidence="11">
    <location>
        <begin position="1"/>
        <end position="23"/>
    </location>
</feature>
<dbReference type="STRING" id="6689.A0A3R7PTC4"/>
<evidence type="ECO:0000259" key="13">
    <source>
        <dbReference type="Pfam" id="PF02709"/>
    </source>
</evidence>
<evidence type="ECO:0000256" key="2">
    <source>
        <dbReference type="ARBA" id="ARBA00004922"/>
    </source>
</evidence>
<dbReference type="GO" id="GO:0005975">
    <property type="term" value="P:carbohydrate metabolic process"/>
    <property type="evidence" value="ECO:0007669"/>
    <property type="project" value="InterPro"/>
</dbReference>
<evidence type="ECO:0000313" key="15">
    <source>
        <dbReference type="EMBL" id="ROT82059.1"/>
    </source>
</evidence>
<keyword evidence="16" id="KW-1185">Reference proteome</keyword>
<evidence type="ECO:0000256" key="1">
    <source>
        <dbReference type="ARBA" id="ARBA00004606"/>
    </source>
</evidence>
<gene>
    <name evidence="15" type="ORF">C7M84_024779</name>
</gene>
<keyword evidence="6 12" id="KW-0812">Transmembrane</keyword>
<keyword evidence="9 12" id="KW-0472">Membrane</keyword>
<dbReference type="PANTHER" id="PTHR19300:SF57">
    <property type="entry name" value="BETA-1,4-N-ACETYLGALACTOSAMINYLTRANSFERASE"/>
    <property type="match status" value="1"/>
</dbReference>
<evidence type="ECO:0000256" key="6">
    <source>
        <dbReference type="ARBA" id="ARBA00022692"/>
    </source>
</evidence>
<dbReference type="OrthoDB" id="10038994at2759"/>
<comment type="caution">
    <text evidence="15">The sequence shown here is derived from an EMBL/GenBank/DDBJ whole genome shotgun (WGS) entry which is preliminary data.</text>
</comment>
<evidence type="ECO:0000256" key="3">
    <source>
        <dbReference type="ARBA" id="ARBA00005735"/>
    </source>
</evidence>
<sequence length="285" mass="32667">MRRLHVPSHPLSPPPPPRLPSTEGHLSIDLEEMEQLDSKRCCRSWTGFYREAAGVRFTRPRTLVFRGTRWWWFCLTGTACTIWLFCSAGFTRSCGAGNATFNKGAIMNAGFMEAWQRGDANCFVFHDVDLLPEDDRNMYSCPPQPRHLSVGVDTLGYKLPYFLLVGGVLSVRGDHFLRLNGYSNMYWGWGGEDDDMGYRIKQSGLSITRPPTTLARYTMIRHLKRRPLTWKVRGKLVRTSGRRYRLDGLNTLKYSLLAIHRHPLFTHLLLDVGTPPENLVRLDAH</sequence>